<name>A0A7X5TYF3_9MYCO</name>
<dbReference type="EMBL" id="JAANOW010000001">
    <property type="protein sequence ID" value="NIH95030.1"/>
    <property type="molecule type" value="Genomic_DNA"/>
</dbReference>
<protein>
    <submittedName>
        <fullName evidence="1">Uncharacterized protein</fullName>
    </submittedName>
</protein>
<sequence>MAPRGERSRDVRREGGFCSCGMQLSVSGVCGSCD</sequence>
<accession>A0A7X5TYF3</accession>
<dbReference type="AlphaFoldDB" id="A0A7X5TYF3"/>
<evidence type="ECO:0000313" key="1">
    <source>
        <dbReference type="EMBL" id="NIH95030.1"/>
    </source>
</evidence>
<dbReference type="Proteomes" id="UP000547444">
    <property type="component" value="Unassembled WGS sequence"/>
</dbReference>
<evidence type="ECO:0000313" key="2">
    <source>
        <dbReference type="Proteomes" id="UP000547444"/>
    </source>
</evidence>
<reference evidence="1 2" key="1">
    <citation type="submission" date="2020-03" db="EMBL/GenBank/DDBJ databases">
        <title>Sequencing the genomes of 1000 actinobacteria strains.</title>
        <authorList>
            <person name="Klenk H.-P."/>
        </authorList>
    </citation>
    <scope>NUCLEOTIDE SEQUENCE [LARGE SCALE GENOMIC DNA]</scope>
    <source>
        <strain evidence="1 2">DSM 44556</strain>
    </source>
</reference>
<gene>
    <name evidence="1" type="ORF">FHU31_001986</name>
</gene>
<proteinExistence type="predicted"/>
<organism evidence="1 2">
    <name type="scientific">Mycolicibacterium fluoranthenivorans</name>
    <dbReference type="NCBI Taxonomy" id="258505"/>
    <lineage>
        <taxon>Bacteria</taxon>
        <taxon>Bacillati</taxon>
        <taxon>Actinomycetota</taxon>
        <taxon>Actinomycetes</taxon>
        <taxon>Mycobacteriales</taxon>
        <taxon>Mycobacteriaceae</taxon>
        <taxon>Mycolicibacterium</taxon>
    </lineage>
</organism>
<comment type="caution">
    <text evidence="1">The sequence shown here is derived from an EMBL/GenBank/DDBJ whole genome shotgun (WGS) entry which is preliminary data.</text>
</comment>
<keyword evidence="2" id="KW-1185">Reference proteome</keyword>